<keyword evidence="2" id="KW-0645">Protease</keyword>
<dbReference type="Pfam" id="PF18348">
    <property type="entry name" value="SH3_16"/>
    <property type="match status" value="1"/>
</dbReference>
<organism evidence="6 7">
    <name type="scientific">Bosea lathyri</name>
    <dbReference type="NCBI Taxonomy" id="1036778"/>
    <lineage>
        <taxon>Bacteria</taxon>
        <taxon>Pseudomonadati</taxon>
        <taxon>Pseudomonadota</taxon>
        <taxon>Alphaproteobacteria</taxon>
        <taxon>Hyphomicrobiales</taxon>
        <taxon>Boseaceae</taxon>
        <taxon>Bosea</taxon>
    </lineage>
</organism>
<dbReference type="InterPro" id="IPR000064">
    <property type="entry name" value="NLP_P60_dom"/>
</dbReference>
<evidence type="ECO:0000256" key="2">
    <source>
        <dbReference type="ARBA" id="ARBA00022670"/>
    </source>
</evidence>
<dbReference type="GO" id="GO:0008234">
    <property type="term" value="F:cysteine-type peptidase activity"/>
    <property type="evidence" value="ECO:0007669"/>
    <property type="project" value="UniProtKB-KW"/>
</dbReference>
<evidence type="ECO:0000313" key="6">
    <source>
        <dbReference type="EMBL" id="SEG42344.1"/>
    </source>
</evidence>
<dbReference type="Gene3D" id="3.90.1720.10">
    <property type="entry name" value="endopeptidase domain like (from Nostoc punctiforme)"/>
    <property type="match status" value="1"/>
</dbReference>
<dbReference type="EMBL" id="FNUY01000005">
    <property type="protein sequence ID" value="SEG42344.1"/>
    <property type="molecule type" value="Genomic_DNA"/>
</dbReference>
<dbReference type="PROSITE" id="PS51935">
    <property type="entry name" value="NLPC_P60"/>
    <property type="match status" value="1"/>
</dbReference>
<dbReference type="InterPro" id="IPR041382">
    <property type="entry name" value="SH3_16"/>
</dbReference>
<reference evidence="6 7" key="1">
    <citation type="submission" date="2016-10" db="EMBL/GenBank/DDBJ databases">
        <authorList>
            <person name="de Groot N.N."/>
        </authorList>
    </citation>
    <scope>NUCLEOTIDE SEQUENCE [LARGE SCALE GENOMIC DNA]</scope>
    <source>
        <strain evidence="6 7">DSM 26656</strain>
    </source>
</reference>
<dbReference type="SUPFAM" id="SSF54001">
    <property type="entry name" value="Cysteine proteinases"/>
    <property type="match status" value="1"/>
</dbReference>
<evidence type="ECO:0000256" key="3">
    <source>
        <dbReference type="ARBA" id="ARBA00022801"/>
    </source>
</evidence>
<accession>A0A1H6A2A9</accession>
<dbReference type="OrthoDB" id="9813368at2"/>
<feature type="domain" description="NlpC/P60" evidence="5">
    <location>
        <begin position="163"/>
        <end position="287"/>
    </location>
</feature>
<dbReference type="AlphaFoldDB" id="A0A1H6A2A9"/>
<protein>
    <submittedName>
        <fullName evidence="6">NlpC/P60 family protein</fullName>
    </submittedName>
</protein>
<proteinExistence type="inferred from homology"/>
<keyword evidence="7" id="KW-1185">Reference proteome</keyword>
<evidence type="ECO:0000256" key="1">
    <source>
        <dbReference type="ARBA" id="ARBA00007074"/>
    </source>
</evidence>
<sequence>MTAILDRRTTPARPDLAARHLLGQVEARAFVDSKPMRVVVPSAPLRREPRPDAPLDTEALCGEEVDLYESFEGWAWVQLRSDGYVGYLPDDALRPGAAAPTHRVSALRTFVYPGPSMKLPPLAAISLGAGVSVSHEAGDFAVLSEFGRFSTGYVFAGHVAPLATAETDFVAVAERFLNVPYLWGGKTSLGLDCSGLTQLALAAAGIASPRDSDMLEAALGQPVAFDDSLRDLKRGDLVFWKGHVGILTDPDTLLHATAYTMSVYSEPLRTARDRILAKSFGAITSIKRLS</sequence>
<dbReference type="RefSeq" id="WP_103873053.1">
    <property type="nucleotide sequence ID" value="NZ_FNUY01000005.1"/>
</dbReference>
<evidence type="ECO:0000256" key="4">
    <source>
        <dbReference type="ARBA" id="ARBA00022807"/>
    </source>
</evidence>
<evidence type="ECO:0000313" key="7">
    <source>
        <dbReference type="Proteomes" id="UP000236743"/>
    </source>
</evidence>
<dbReference type="InterPro" id="IPR051202">
    <property type="entry name" value="Peptidase_C40"/>
</dbReference>
<dbReference type="InterPro" id="IPR038765">
    <property type="entry name" value="Papain-like_cys_pep_sf"/>
</dbReference>
<keyword evidence="4" id="KW-0788">Thiol protease</keyword>
<comment type="similarity">
    <text evidence="1">Belongs to the peptidase C40 family.</text>
</comment>
<dbReference type="PANTHER" id="PTHR47053:SF1">
    <property type="entry name" value="MUREIN DD-ENDOPEPTIDASE MEPH-RELATED"/>
    <property type="match status" value="1"/>
</dbReference>
<evidence type="ECO:0000259" key="5">
    <source>
        <dbReference type="PROSITE" id="PS51935"/>
    </source>
</evidence>
<keyword evidence="3" id="KW-0378">Hydrolase</keyword>
<gene>
    <name evidence="6" type="ORF">SAMN04488115_105146</name>
</gene>
<dbReference type="Gene3D" id="2.30.30.40">
    <property type="entry name" value="SH3 Domains"/>
    <property type="match status" value="1"/>
</dbReference>
<dbReference type="GO" id="GO:0006508">
    <property type="term" value="P:proteolysis"/>
    <property type="evidence" value="ECO:0007669"/>
    <property type="project" value="UniProtKB-KW"/>
</dbReference>
<dbReference type="Pfam" id="PF00877">
    <property type="entry name" value="NLPC_P60"/>
    <property type="match status" value="1"/>
</dbReference>
<dbReference type="PANTHER" id="PTHR47053">
    <property type="entry name" value="MUREIN DD-ENDOPEPTIDASE MEPH-RELATED"/>
    <property type="match status" value="1"/>
</dbReference>
<dbReference type="Proteomes" id="UP000236743">
    <property type="component" value="Unassembled WGS sequence"/>
</dbReference>
<name>A0A1H6A2A9_9HYPH</name>